<evidence type="ECO:0000313" key="2">
    <source>
        <dbReference type="Proteomes" id="UP000031967"/>
    </source>
</evidence>
<protein>
    <submittedName>
        <fullName evidence="1">Uncharacterized protein</fullName>
    </submittedName>
</protein>
<gene>
    <name evidence="1" type="ORF">SD70_30585</name>
</gene>
<dbReference type="Proteomes" id="UP000031967">
    <property type="component" value="Unassembled WGS sequence"/>
</dbReference>
<feature type="non-terminal residue" evidence="1">
    <location>
        <position position="1"/>
    </location>
</feature>
<keyword evidence="2" id="KW-1185">Reference proteome</keyword>
<organism evidence="1 2">
    <name type="scientific">Gordoniibacillus kamchatkensis</name>
    <dbReference type="NCBI Taxonomy" id="1590651"/>
    <lineage>
        <taxon>Bacteria</taxon>
        <taxon>Bacillati</taxon>
        <taxon>Bacillota</taxon>
        <taxon>Bacilli</taxon>
        <taxon>Bacillales</taxon>
        <taxon>Paenibacillaceae</taxon>
        <taxon>Gordoniibacillus</taxon>
    </lineage>
</organism>
<name>A0ABR5A9W4_9BACL</name>
<sequence length="66" mass="7172">FGARGLSCPAASAGALSVSLHTSSVLSCQWIQQMLYVQVYSIPARLHKNENPLLHRIFASCRQSNG</sequence>
<proteinExistence type="predicted"/>
<accession>A0ABR5A9W4</accession>
<dbReference type="EMBL" id="JXAK01000095">
    <property type="protein sequence ID" value="KIL37789.1"/>
    <property type="molecule type" value="Genomic_DNA"/>
</dbReference>
<reference evidence="1 2" key="1">
    <citation type="submission" date="2014-12" db="EMBL/GenBank/DDBJ databases">
        <title>Draft genome sequence of Paenibacillus kamchatkensis strain B-2647.</title>
        <authorList>
            <person name="Karlyshev A.V."/>
            <person name="Kudryashova E.B."/>
        </authorList>
    </citation>
    <scope>NUCLEOTIDE SEQUENCE [LARGE SCALE GENOMIC DNA]</scope>
    <source>
        <strain evidence="1 2">VKM B-2647</strain>
    </source>
</reference>
<evidence type="ECO:0000313" key="1">
    <source>
        <dbReference type="EMBL" id="KIL37789.1"/>
    </source>
</evidence>
<comment type="caution">
    <text evidence="1">The sequence shown here is derived from an EMBL/GenBank/DDBJ whole genome shotgun (WGS) entry which is preliminary data.</text>
</comment>